<dbReference type="InterPro" id="IPR007184">
    <property type="entry name" value="Mannoside_phosphorylase"/>
</dbReference>
<evidence type="ECO:0000256" key="2">
    <source>
        <dbReference type="ARBA" id="ARBA00022679"/>
    </source>
</evidence>
<reference evidence="4 5" key="3">
    <citation type="submission" date="2020-02" db="EMBL/GenBank/DDBJ databases">
        <title>Flavobacterium profundi sp. nov., isolated from a deep-sea seamount.</title>
        <authorList>
            <person name="Zhang D.-C."/>
        </authorList>
    </citation>
    <scope>NUCLEOTIDE SEQUENCE [LARGE SCALE GENOMIC DNA]</scope>
    <source>
        <strain evidence="4 5">EC11</strain>
    </source>
</reference>
<evidence type="ECO:0000256" key="1">
    <source>
        <dbReference type="ARBA" id="ARBA00022676"/>
    </source>
</evidence>
<dbReference type="PIRSF" id="PIRSF016202">
    <property type="entry name" value="PH1107"/>
    <property type="match status" value="1"/>
</dbReference>
<keyword evidence="1" id="KW-0328">Glycosyltransferase</keyword>
<evidence type="ECO:0000313" key="4">
    <source>
        <dbReference type="EMBL" id="NHN24776.1"/>
    </source>
</evidence>
<dbReference type="PANTHER" id="PTHR34106:SF5">
    <property type="entry name" value="GLYCOSIDASE"/>
    <property type="match status" value="1"/>
</dbReference>
<gene>
    <name evidence="4" type="ORF">FIA58_003720</name>
</gene>
<accession>A0ABX0IRM4</accession>
<keyword evidence="5" id="KW-1185">Reference proteome</keyword>
<dbReference type="SUPFAM" id="SSF75005">
    <property type="entry name" value="Arabinanase/levansucrase/invertase"/>
    <property type="match status" value="1"/>
</dbReference>
<dbReference type="Gene3D" id="2.115.10.20">
    <property type="entry name" value="Glycosyl hydrolase domain, family 43"/>
    <property type="match status" value="1"/>
</dbReference>
<dbReference type="RefSeq" id="WP_140960203.1">
    <property type="nucleotide sequence ID" value="NZ_VEVQ02000002.1"/>
</dbReference>
<dbReference type="CDD" id="cd18614">
    <property type="entry name" value="GH130"/>
    <property type="match status" value="1"/>
</dbReference>
<comment type="caution">
    <text evidence="4">The sequence shown here is derived from an EMBL/GenBank/DDBJ whole genome shotgun (WGS) entry which is preliminary data.</text>
</comment>
<dbReference type="InterPro" id="IPR023296">
    <property type="entry name" value="Glyco_hydro_beta-prop_sf"/>
</dbReference>
<name>A0ABX0IRM4_9FLAO</name>
<keyword evidence="2" id="KW-0808">Transferase</keyword>
<dbReference type="EMBL" id="VEVQ02000002">
    <property type="protein sequence ID" value="NHN24776.1"/>
    <property type="molecule type" value="Genomic_DNA"/>
</dbReference>
<reference evidence="4 5" key="2">
    <citation type="submission" date="2019-05" db="EMBL/GenBank/DDBJ databases">
        <authorList>
            <person name="Lianzixin W."/>
        </authorList>
    </citation>
    <scope>NUCLEOTIDE SEQUENCE [LARGE SCALE GENOMIC DNA]</scope>
    <source>
        <strain evidence="4 5">EC11</strain>
    </source>
</reference>
<dbReference type="PANTHER" id="PTHR34106">
    <property type="entry name" value="GLYCOSIDASE"/>
    <property type="match status" value="1"/>
</dbReference>
<proteinExistence type="inferred from homology"/>
<organism evidence="4 5">
    <name type="scientific">Flavobacterium jejuense</name>
    <dbReference type="NCBI Taxonomy" id="1544455"/>
    <lineage>
        <taxon>Bacteria</taxon>
        <taxon>Pseudomonadati</taxon>
        <taxon>Bacteroidota</taxon>
        <taxon>Flavobacteriia</taxon>
        <taxon>Flavobacteriales</taxon>
        <taxon>Flavobacteriaceae</taxon>
        <taxon>Flavobacterium</taxon>
    </lineage>
</organism>
<protein>
    <submittedName>
        <fullName evidence="4">Pesticidal protein Cry7Aa</fullName>
    </submittedName>
</protein>
<dbReference type="Proteomes" id="UP000817854">
    <property type="component" value="Unassembled WGS sequence"/>
</dbReference>
<evidence type="ECO:0000256" key="3">
    <source>
        <dbReference type="ARBA" id="ARBA00024356"/>
    </source>
</evidence>
<dbReference type="Pfam" id="PF04041">
    <property type="entry name" value="Glyco_hydro_130"/>
    <property type="match status" value="1"/>
</dbReference>
<sequence length="343" mass="39072">MITVKKEGIVLSETDLEFENDGVLNPAIIQEGNTVHVLYRAVRRGNYSTIGYAKLEGPLKVVKRKKEPLIIPSTEDEVHGIEDPRIVKIDSVYYLTYCAYDGRNALGSFATSLDLIHFEKQGVIVPQVNYKEFGRLTECAGHLNEKYERFHVHNNIESNPNKESLLWDKNLIFFPRKINGKYTFLHRIRPDIQIAAVKSMKDLTEGFWKEYLLNFSEHILMTSIHEHEIGYIGGGCPPIETEAGWLLIYHGVHDTAQGYVYSACAALLDLKNPKKEIARLPYPLFKPELPWELSGYVNNVVFPTGTSFFDGRLYIYYGAADKRIAAASVNLEELIAELLQFKI</sequence>
<reference evidence="5" key="1">
    <citation type="submission" date="2019-05" db="EMBL/GenBank/DDBJ databases">
        <title>Flavobacterium profundi sp. nov., isolated from a deep-sea seamount.</title>
        <authorList>
            <person name="Zhang D.-C."/>
        </authorList>
    </citation>
    <scope>NUCLEOTIDE SEQUENCE [LARGE SCALE GENOMIC DNA]</scope>
    <source>
        <strain evidence="5">EC11</strain>
    </source>
</reference>
<evidence type="ECO:0000313" key="5">
    <source>
        <dbReference type="Proteomes" id="UP000817854"/>
    </source>
</evidence>
<comment type="similarity">
    <text evidence="3">Belongs to the glycosyl hydrolase 130 family.</text>
</comment>